<accession>A0ABP8UHW0</accession>
<dbReference type="Proteomes" id="UP001501442">
    <property type="component" value="Unassembled WGS sequence"/>
</dbReference>
<dbReference type="Gene3D" id="1.10.1660.10">
    <property type="match status" value="1"/>
</dbReference>
<dbReference type="CDD" id="cd04766">
    <property type="entry name" value="HTH_HspR"/>
    <property type="match status" value="1"/>
</dbReference>
<dbReference type="PROSITE" id="PS50937">
    <property type="entry name" value="HTH_MERR_2"/>
    <property type="match status" value="1"/>
</dbReference>
<proteinExistence type="predicted"/>
<dbReference type="Pfam" id="PF13411">
    <property type="entry name" value="MerR_1"/>
    <property type="match status" value="1"/>
</dbReference>
<comment type="caution">
    <text evidence="4">The sequence shown here is derived from an EMBL/GenBank/DDBJ whole genome shotgun (WGS) entry which is preliminary data.</text>
</comment>
<dbReference type="InterPro" id="IPR000551">
    <property type="entry name" value="MerR-type_HTH_dom"/>
</dbReference>
<evidence type="ECO:0000259" key="3">
    <source>
        <dbReference type="PROSITE" id="PS50937"/>
    </source>
</evidence>
<protein>
    <submittedName>
        <fullName evidence="4">Helix-turn-helix transcriptional regulator</fullName>
    </submittedName>
</protein>
<name>A0ABP8UHW0_9ACTN</name>
<keyword evidence="2" id="KW-0175">Coiled coil</keyword>
<dbReference type="InterPro" id="IPR047057">
    <property type="entry name" value="MerR_fam"/>
</dbReference>
<dbReference type="SMART" id="SM00422">
    <property type="entry name" value="HTH_MERR"/>
    <property type="match status" value="1"/>
</dbReference>
<feature type="domain" description="HTH merR-type" evidence="3">
    <location>
        <begin position="13"/>
        <end position="82"/>
    </location>
</feature>
<evidence type="ECO:0000256" key="2">
    <source>
        <dbReference type="SAM" id="Coils"/>
    </source>
</evidence>
<dbReference type="InterPro" id="IPR009061">
    <property type="entry name" value="DNA-bd_dom_put_sf"/>
</dbReference>
<dbReference type="EMBL" id="BAABHK010000008">
    <property type="protein sequence ID" value="GAA4630268.1"/>
    <property type="molecule type" value="Genomic_DNA"/>
</dbReference>
<dbReference type="NCBIfam" id="NF047375">
    <property type="entry name" value="HeatShock_HspR"/>
    <property type="match status" value="1"/>
</dbReference>
<sequence>MIVMDPFGDDSPVYVISVAAQLSGLHPQTLRTYDRLGLVSPGRTAGRGRRYSMRDIVMLREIQRLSQDEGINLAGIKHILDLQRESDALRTEVARLRALVEELSNELESTRAVAARLAKLKNSPGSDTGADLVPIRQTSVVLWRSRGEE</sequence>
<dbReference type="PANTHER" id="PTHR30204">
    <property type="entry name" value="REDOX-CYCLING DRUG-SENSING TRANSCRIPTIONAL ACTIVATOR SOXR"/>
    <property type="match status" value="1"/>
</dbReference>
<feature type="coiled-coil region" evidence="2">
    <location>
        <begin position="79"/>
        <end position="120"/>
    </location>
</feature>
<evidence type="ECO:0000256" key="1">
    <source>
        <dbReference type="ARBA" id="ARBA00023125"/>
    </source>
</evidence>
<gene>
    <name evidence="4" type="ORF">GCM10023196_054920</name>
</gene>
<dbReference type="PROSITE" id="PS00552">
    <property type="entry name" value="HTH_MERR_1"/>
    <property type="match status" value="1"/>
</dbReference>
<keyword evidence="5" id="KW-1185">Reference proteome</keyword>
<keyword evidence="1" id="KW-0238">DNA-binding</keyword>
<evidence type="ECO:0000313" key="4">
    <source>
        <dbReference type="EMBL" id="GAA4630268.1"/>
    </source>
</evidence>
<dbReference type="SUPFAM" id="SSF46955">
    <property type="entry name" value="Putative DNA-binding domain"/>
    <property type="match status" value="1"/>
</dbReference>
<dbReference type="PANTHER" id="PTHR30204:SF58">
    <property type="entry name" value="HTH-TYPE TRANSCRIPTIONAL REGULATOR YFMP"/>
    <property type="match status" value="1"/>
</dbReference>
<evidence type="ECO:0000313" key="5">
    <source>
        <dbReference type="Proteomes" id="UP001501442"/>
    </source>
</evidence>
<reference evidence="5" key="1">
    <citation type="journal article" date="2019" name="Int. J. Syst. Evol. Microbiol.">
        <title>The Global Catalogue of Microorganisms (GCM) 10K type strain sequencing project: providing services to taxonomists for standard genome sequencing and annotation.</title>
        <authorList>
            <consortium name="The Broad Institute Genomics Platform"/>
            <consortium name="The Broad Institute Genome Sequencing Center for Infectious Disease"/>
            <person name="Wu L."/>
            <person name="Ma J."/>
        </authorList>
    </citation>
    <scope>NUCLEOTIDE SEQUENCE [LARGE SCALE GENOMIC DNA]</scope>
    <source>
        <strain evidence="5">JCM 17939</strain>
    </source>
</reference>
<organism evidence="4 5">
    <name type="scientific">Actinoallomurus vinaceus</name>
    <dbReference type="NCBI Taxonomy" id="1080074"/>
    <lineage>
        <taxon>Bacteria</taxon>
        <taxon>Bacillati</taxon>
        <taxon>Actinomycetota</taxon>
        <taxon>Actinomycetes</taxon>
        <taxon>Streptosporangiales</taxon>
        <taxon>Thermomonosporaceae</taxon>
        <taxon>Actinoallomurus</taxon>
    </lineage>
</organism>